<evidence type="ECO:0008006" key="3">
    <source>
        <dbReference type="Google" id="ProtNLM"/>
    </source>
</evidence>
<dbReference type="SUPFAM" id="SSF140663">
    <property type="entry name" value="TTHA0068-like"/>
    <property type="match status" value="1"/>
</dbReference>
<name>A0A0B6AZP5_PRIM2</name>
<dbReference type="AlphaFoldDB" id="A0A0B6AZP5"/>
<dbReference type="EMBL" id="CP009920">
    <property type="protein sequence ID" value="AJI25404.1"/>
    <property type="molecule type" value="Genomic_DNA"/>
</dbReference>
<evidence type="ECO:0000313" key="1">
    <source>
        <dbReference type="EMBL" id="AJI25404.1"/>
    </source>
</evidence>
<dbReference type="HOGENOM" id="CLU_133698_1_0_9"/>
<gene>
    <name evidence="1" type="ORF">BG04_1296</name>
</gene>
<dbReference type="PANTHER" id="PTHR34796:SF1">
    <property type="entry name" value="EXPRESSED PROTEIN"/>
    <property type="match status" value="1"/>
</dbReference>
<dbReference type="RefSeq" id="WP_034649019.1">
    <property type="nucleotide sequence ID" value="NZ_BCVB01000001.1"/>
</dbReference>
<dbReference type="Proteomes" id="UP000031829">
    <property type="component" value="Chromosome"/>
</dbReference>
<organism evidence="1 2">
    <name type="scientific">Priestia megaterium (strain ATCC 14581 / DSM 32 / CCUG 1817 / JCM 2506 / NBRC 15308 / NCIMB 9376 / NCTC 10342 / NRRL B-14308 / VKM B-512 / Ford 19)</name>
    <name type="common">Bacillus megaterium</name>
    <dbReference type="NCBI Taxonomy" id="1348623"/>
    <lineage>
        <taxon>Bacteria</taxon>
        <taxon>Bacillati</taxon>
        <taxon>Bacillota</taxon>
        <taxon>Bacilli</taxon>
        <taxon>Bacillales</taxon>
        <taxon>Bacillaceae</taxon>
        <taxon>Priestia</taxon>
    </lineage>
</organism>
<reference evidence="1 2" key="1">
    <citation type="journal article" date="2015" name="Genome Announc.">
        <title>Complete genome sequences for 35 biothreat assay-relevant bacillus species.</title>
        <authorList>
            <person name="Johnson S.L."/>
            <person name="Daligault H.E."/>
            <person name="Davenport K.W."/>
            <person name="Jaissle J."/>
            <person name="Frey K.G."/>
            <person name="Ladner J.T."/>
            <person name="Broomall S.M."/>
            <person name="Bishop-Lilly K.A."/>
            <person name="Bruce D.C."/>
            <person name="Gibbons H.S."/>
            <person name="Coyne S.R."/>
            <person name="Lo C.C."/>
            <person name="Meincke L."/>
            <person name="Munk A.C."/>
            <person name="Koroleva G.I."/>
            <person name="Rosenzweig C.N."/>
            <person name="Palacios G.F."/>
            <person name="Redden C.L."/>
            <person name="Minogue T.D."/>
            <person name="Chain P.S."/>
        </authorList>
    </citation>
    <scope>NUCLEOTIDE SEQUENCE [LARGE SCALE GENOMIC DNA]</scope>
    <source>
        <strain evidence="2">ATCC 14581 / DSM 32 / JCM 2506 / NBRC 15308 / NCIMB 9376 / NCTC 10342 / NRRL B-14308 / VKM B-512</strain>
    </source>
</reference>
<dbReference type="InterPro" id="IPR005500">
    <property type="entry name" value="DUF309"/>
</dbReference>
<accession>A0A0B6AZP5</accession>
<dbReference type="PANTHER" id="PTHR34796">
    <property type="entry name" value="EXPRESSED PROTEIN"/>
    <property type="match status" value="1"/>
</dbReference>
<sequence length="173" mass="20404">MYSQAYIDYLVHFHGDRDYFECHELLEEHWKKDERGHRNIIWVGLIQIAVSLYHHRRQNFTGAKRTMQKALAILTKEEENITQLGLNYLSLLKLLRKQLALIDTYQPYKSINLPIEDPALLRACKQRSTDKQLVWLSASNLQNDAIVHRHSTRDRSDVIAERQANLLAKQNNR</sequence>
<dbReference type="Pfam" id="PF03745">
    <property type="entry name" value="DUF309"/>
    <property type="match status" value="1"/>
</dbReference>
<dbReference type="InterPro" id="IPR023203">
    <property type="entry name" value="TTHA0068_sf"/>
</dbReference>
<dbReference type="GeneID" id="93644772"/>
<dbReference type="Gene3D" id="1.10.3450.10">
    <property type="entry name" value="TTHA0068-like"/>
    <property type="match status" value="1"/>
</dbReference>
<protein>
    <recommendedName>
        <fullName evidence="3">DUF309 domain-containing protein</fullName>
    </recommendedName>
</protein>
<dbReference type="KEGG" id="bmeg:BG04_1296"/>
<evidence type="ECO:0000313" key="2">
    <source>
        <dbReference type="Proteomes" id="UP000031829"/>
    </source>
</evidence>
<proteinExistence type="predicted"/>